<proteinExistence type="predicted"/>
<sequence>MVDDSRAPDLQSTSAIDTAVSHSARIWDYWLGGKENYLVDRRLGDQIAEVLPDIVEQARADRAFLKRVVSYFVGQGIRQFLDIGTGLPTADNTHEVAQRIAPESRIVYVDNDPLVLAHARALLTSSQQGATSYLDADMHDPEAIVRGARETLDFSSPVAITMLGVVWHITDDQEALSIVGRLMEETAPGSYLAIAHPTIEATGEKMAEAIRQWNQFGKPPGIHRSPAQIASLFTGLELVDPGVVTCTRWRPEPPPFGEPAESDQYCGVARKPQSAG</sequence>
<reference evidence="2 3" key="1">
    <citation type="submission" date="2019-08" db="EMBL/GenBank/DDBJ databases">
        <title>Actinomadura sp. nov. CYP1-5 isolated from mountain soil.</title>
        <authorList>
            <person name="Songsumanus A."/>
            <person name="Kuncharoen N."/>
            <person name="Kudo T."/>
            <person name="Yuki M."/>
            <person name="Igarashi Y."/>
            <person name="Tanasupawat S."/>
        </authorList>
    </citation>
    <scope>NUCLEOTIDE SEQUENCE [LARGE SCALE GENOMIC DNA]</scope>
    <source>
        <strain evidence="2 3">GKU157</strain>
    </source>
</reference>
<dbReference type="Proteomes" id="UP000322634">
    <property type="component" value="Unassembled WGS sequence"/>
</dbReference>
<evidence type="ECO:0000256" key="1">
    <source>
        <dbReference type="SAM" id="MobiDB-lite"/>
    </source>
</evidence>
<keyword evidence="3" id="KW-1185">Reference proteome</keyword>
<keyword evidence="2" id="KW-0489">Methyltransferase</keyword>
<dbReference type="GO" id="GO:0032259">
    <property type="term" value="P:methylation"/>
    <property type="evidence" value="ECO:0007669"/>
    <property type="project" value="UniProtKB-KW"/>
</dbReference>
<dbReference type="EMBL" id="VSFF01000001">
    <property type="protein sequence ID" value="TYC18469.1"/>
    <property type="molecule type" value="Genomic_DNA"/>
</dbReference>
<name>A0A5D0UMV3_9ACTN</name>
<dbReference type="PIRSF" id="PIRSF017393">
    <property type="entry name" value="MTase_SAV2177"/>
    <property type="match status" value="1"/>
</dbReference>
<dbReference type="InterPro" id="IPR029063">
    <property type="entry name" value="SAM-dependent_MTases_sf"/>
</dbReference>
<dbReference type="Gene3D" id="3.40.50.150">
    <property type="entry name" value="Vaccinia Virus protein VP39"/>
    <property type="match status" value="1"/>
</dbReference>
<dbReference type="InterPro" id="IPR006764">
    <property type="entry name" value="SAM_dep_MeTrfase_SAV2177_type"/>
</dbReference>
<keyword evidence="2" id="KW-0808">Transferase</keyword>
<organism evidence="2 3">
    <name type="scientific">Actinomadura syzygii</name>
    <dbReference type="NCBI Taxonomy" id="1427538"/>
    <lineage>
        <taxon>Bacteria</taxon>
        <taxon>Bacillati</taxon>
        <taxon>Actinomycetota</taxon>
        <taxon>Actinomycetes</taxon>
        <taxon>Streptosporangiales</taxon>
        <taxon>Thermomonosporaceae</taxon>
        <taxon>Actinomadura</taxon>
    </lineage>
</organism>
<dbReference type="RefSeq" id="WP_148347711.1">
    <property type="nucleotide sequence ID" value="NZ_JBHSBF010000019.1"/>
</dbReference>
<dbReference type="SUPFAM" id="SSF53335">
    <property type="entry name" value="S-adenosyl-L-methionine-dependent methyltransferases"/>
    <property type="match status" value="1"/>
</dbReference>
<comment type="caution">
    <text evidence="2">The sequence shown here is derived from an EMBL/GenBank/DDBJ whole genome shotgun (WGS) entry which is preliminary data.</text>
</comment>
<evidence type="ECO:0000313" key="3">
    <source>
        <dbReference type="Proteomes" id="UP000322634"/>
    </source>
</evidence>
<protein>
    <submittedName>
        <fullName evidence="2">SAM-dependent methyltransferase</fullName>
    </submittedName>
</protein>
<accession>A0A5D0UMV3</accession>
<feature type="region of interest" description="Disordered" evidence="1">
    <location>
        <begin position="252"/>
        <end position="276"/>
    </location>
</feature>
<gene>
    <name evidence="2" type="ORF">FXF65_01525</name>
</gene>
<evidence type="ECO:0000313" key="2">
    <source>
        <dbReference type="EMBL" id="TYC18469.1"/>
    </source>
</evidence>
<dbReference type="Pfam" id="PF04672">
    <property type="entry name" value="Methyltransf_19"/>
    <property type="match status" value="1"/>
</dbReference>
<dbReference type="OrthoDB" id="3216820at2"/>
<dbReference type="AlphaFoldDB" id="A0A5D0UMV3"/>
<dbReference type="GO" id="GO:0008168">
    <property type="term" value="F:methyltransferase activity"/>
    <property type="evidence" value="ECO:0007669"/>
    <property type="project" value="UniProtKB-KW"/>
</dbReference>